<keyword evidence="1" id="KW-0812">Transmembrane</keyword>
<evidence type="ECO:0000313" key="2">
    <source>
        <dbReference type="EMBL" id="PTX45616.1"/>
    </source>
</evidence>
<evidence type="ECO:0000313" key="3">
    <source>
        <dbReference type="Proteomes" id="UP000244224"/>
    </source>
</evidence>
<keyword evidence="1" id="KW-0472">Membrane</keyword>
<keyword evidence="3" id="KW-1185">Reference proteome</keyword>
<gene>
    <name evidence="2" type="ORF">C8N34_12146</name>
</gene>
<reference evidence="2 3" key="1">
    <citation type="submission" date="2018-04" db="EMBL/GenBank/DDBJ databases">
        <title>Genomic Encyclopedia of Archaeal and Bacterial Type Strains, Phase II (KMG-II): from individual species to whole genera.</title>
        <authorList>
            <person name="Goeker M."/>
        </authorList>
    </citation>
    <scope>NUCLEOTIDE SEQUENCE [LARGE SCALE GENOMIC DNA]</scope>
    <source>
        <strain evidence="2 3">DSM 21823</strain>
    </source>
</reference>
<dbReference type="EMBL" id="QBKP01000021">
    <property type="protein sequence ID" value="PTX45616.1"/>
    <property type="molecule type" value="Genomic_DNA"/>
</dbReference>
<feature type="transmembrane region" description="Helical" evidence="1">
    <location>
        <begin position="71"/>
        <end position="90"/>
    </location>
</feature>
<sequence length="105" mass="11515">MSRATITFARPCRTRLELAQRMRVTAALIQPDQVLELGVRASDLRLWAQAIEALEDQPAVVVSEVEREPGWAIWLMLAATVATAAMNVLMPAARFVAAQLFGVVP</sequence>
<evidence type="ECO:0000256" key="1">
    <source>
        <dbReference type="SAM" id="Phobius"/>
    </source>
</evidence>
<dbReference type="OrthoDB" id="9931539at2"/>
<keyword evidence="1" id="KW-1133">Transmembrane helix</keyword>
<organism evidence="2 3">
    <name type="scientific">Gemmobacter caeni</name>
    <dbReference type="NCBI Taxonomy" id="589035"/>
    <lineage>
        <taxon>Bacteria</taxon>
        <taxon>Pseudomonadati</taxon>
        <taxon>Pseudomonadota</taxon>
        <taxon>Alphaproteobacteria</taxon>
        <taxon>Rhodobacterales</taxon>
        <taxon>Paracoccaceae</taxon>
        <taxon>Gemmobacter</taxon>
    </lineage>
</organism>
<comment type="caution">
    <text evidence="2">The sequence shown here is derived from an EMBL/GenBank/DDBJ whole genome shotgun (WGS) entry which is preliminary data.</text>
</comment>
<dbReference type="RefSeq" id="WP_108130534.1">
    <property type="nucleotide sequence ID" value="NZ_QBKP01000021.1"/>
</dbReference>
<accession>A0A2T6APD9</accession>
<dbReference type="AlphaFoldDB" id="A0A2T6APD9"/>
<dbReference type="Proteomes" id="UP000244224">
    <property type="component" value="Unassembled WGS sequence"/>
</dbReference>
<protein>
    <submittedName>
        <fullName evidence="2">Uncharacterized protein</fullName>
    </submittedName>
</protein>
<name>A0A2T6APD9_9RHOB</name>
<proteinExistence type="predicted"/>